<feature type="region of interest" description="Disordered" evidence="1">
    <location>
        <begin position="144"/>
        <end position="211"/>
    </location>
</feature>
<keyword evidence="2" id="KW-0732">Signal</keyword>
<evidence type="ECO:0000313" key="4">
    <source>
        <dbReference type="Proteomes" id="UP000298030"/>
    </source>
</evidence>
<dbReference type="Proteomes" id="UP000298030">
    <property type="component" value="Unassembled WGS sequence"/>
</dbReference>
<dbReference type="OrthoDB" id="2854081at2759"/>
<dbReference type="AlphaFoldDB" id="A0A4Y7TJC8"/>
<feature type="signal peptide" evidence="2">
    <location>
        <begin position="1"/>
        <end position="22"/>
    </location>
</feature>
<sequence>MHFTSFLSATLVSLSGIALVRAQDTANLTASLTTYSTNQCCGGSITYNKLIAGQCVPSAGHPSVYGASVTIKGFWGYDVPGGNDHLAYGYLTGFTDSKCQEKIYEIKWDGCTSVSENNRARSWMWTQETYTPWWRVGLQTFNGTSDERSVESKAPTTEGKEGLAEPGSIRGRKDSGVVRGEGLRRPERAGVGRSTATEGGTHIQYDSGSVPEAVDSVWQIDRKYTD</sequence>
<gene>
    <name evidence="3" type="ORF">FA13DRAFT_1708395</name>
</gene>
<evidence type="ECO:0000313" key="3">
    <source>
        <dbReference type="EMBL" id="TEB33652.1"/>
    </source>
</evidence>
<evidence type="ECO:0000256" key="1">
    <source>
        <dbReference type="SAM" id="MobiDB-lite"/>
    </source>
</evidence>
<organism evidence="3 4">
    <name type="scientific">Coprinellus micaceus</name>
    <name type="common">Glistening ink-cap mushroom</name>
    <name type="synonym">Coprinus micaceus</name>
    <dbReference type="NCBI Taxonomy" id="71717"/>
    <lineage>
        <taxon>Eukaryota</taxon>
        <taxon>Fungi</taxon>
        <taxon>Dikarya</taxon>
        <taxon>Basidiomycota</taxon>
        <taxon>Agaricomycotina</taxon>
        <taxon>Agaricomycetes</taxon>
        <taxon>Agaricomycetidae</taxon>
        <taxon>Agaricales</taxon>
        <taxon>Agaricineae</taxon>
        <taxon>Psathyrellaceae</taxon>
        <taxon>Coprinellus</taxon>
    </lineage>
</organism>
<keyword evidence="4" id="KW-1185">Reference proteome</keyword>
<feature type="chain" id="PRO_5021490240" evidence="2">
    <location>
        <begin position="23"/>
        <end position="226"/>
    </location>
</feature>
<comment type="caution">
    <text evidence="3">The sequence shown here is derived from an EMBL/GenBank/DDBJ whole genome shotgun (WGS) entry which is preliminary data.</text>
</comment>
<protein>
    <submittedName>
        <fullName evidence="3">Uncharacterized protein</fullName>
    </submittedName>
</protein>
<evidence type="ECO:0000256" key="2">
    <source>
        <dbReference type="SAM" id="SignalP"/>
    </source>
</evidence>
<feature type="compositionally biased region" description="Basic and acidic residues" evidence="1">
    <location>
        <begin position="171"/>
        <end position="190"/>
    </location>
</feature>
<reference evidence="3 4" key="1">
    <citation type="journal article" date="2019" name="Nat. Ecol. Evol.">
        <title>Megaphylogeny resolves global patterns of mushroom evolution.</title>
        <authorList>
            <person name="Varga T."/>
            <person name="Krizsan K."/>
            <person name="Foldi C."/>
            <person name="Dima B."/>
            <person name="Sanchez-Garcia M."/>
            <person name="Sanchez-Ramirez S."/>
            <person name="Szollosi G.J."/>
            <person name="Szarkandi J.G."/>
            <person name="Papp V."/>
            <person name="Albert L."/>
            <person name="Andreopoulos W."/>
            <person name="Angelini C."/>
            <person name="Antonin V."/>
            <person name="Barry K.W."/>
            <person name="Bougher N.L."/>
            <person name="Buchanan P."/>
            <person name="Buyck B."/>
            <person name="Bense V."/>
            <person name="Catcheside P."/>
            <person name="Chovatia M."/>
            <person name="Cooper J."/>
            <person name="Damon W."/>
            <person name="Desjardin D."/>
            <person name="Finy P."/>
            <person name="Geml J."/>
            <person name="Haridas S."/>
            <person name="Hughes K."/>
            <person name="Justo A."/>
            <person name="Karasinski D."/>
            <person name="Kautmanova I."/>
            <person name="Kiss B."/>
            <person name="Kocsube S."/>
            <person name="Kotiranta H."/>
            <person name="LaButti K.M."/>
            <person name="Lechner B.E."/>
            <person name="Liimatainen K."/>
            <person name="Lipzen A."/>
            <person name="Lukacs Z."/>
            <person name="Mihaltcheva S."/>
            <person name="Morgado L.N."/>
            <person name="Niskanen T."/>
            <person name="Noordeloos M.E."/>
            <person name="Ohm R.A."/>
            <person name="Ortiz-Santana B."/>
            <person name="Ovrebo C."/>
            <person name="Racz N."/>
            <person name="Riley R."/>
            <person name="Savchenko A."/>
            <person name="Shiryaev A."/>
            <person name="Soop K."/>
            <person name="Spirin V."/>
            <person name="Szebenyi C."/>
            <person name="Tomsovsky M."/>
            <person name="Tulloss R.E."/>
            <person name="Uehling J."/>
            <person name="Grigoriev I.V."/>
            <person name="Vagvolgyi C."/>
            <person name="Papp T."/>
            <person name="Martin F.M."/>
            <person name="Miettinen O."/>
            <person name="Hibbett D.S."/>
            <person name="Nagy L.G."/>
        </authorList>
    </citation>
    <scope>NUCLEOTIDE SEQUENCE [LARGE SCALE GENOMIC DNA]</scope>
    <source>
        <strain evidence="3 4">FP101781</strain>
    </source>
</reference>
<proteinExistence type="predicted"/>
<accession>A0A4Y7TJC8</accession>
<name>A0A4Y7TJC8_COPMI</name>
<dbReference type="EMBL" id="QPFP01000012">
    <property type="protein sequence ID" value="TEB33652.1"/>
    <property type="molecule type" value="Genomic_DNA"/>
</dbReference>